<organism evidence="1 2">
    <name type="scientific">Peronospora matthiolae</name>
    <dbReference type="NCBI Taxonomy" id="2874970"/>
    <lineage>
        <taxon>Eukaryota</taxon>
        <taxon>Sar</taxon>
        <taxon>Stramenopiles</taxon>
        <taxon>Oomycota</taxon>
        <taxon>Peronosporomycetes</taxon>
        <taxon>Peronosporales</taxon>
        <taxon>Peronosporaceae</taxon>
        <taxon>Peronospora</taxon>
    </lineage>
</organism>
<accession>A0AAV1ULZ3</accession>
<dbReference type="EMBL" id="CAKLBY020000222">
    <property type="protein sequence ID" value="CAK7935649.1"/>
    <property type="molecule type" value="Genomic_DNA"/>
</dbReference>
<proteinExistence type="predicted"/>
<comment type="caution">
    <text evidence="1">The sequence shown here is derived from an EMBL/GenBank/DDBJ whole genome shotgun (WGS) entry which is preliminary data.</text>
</comment>
<dbReference type="AlphaFoldDB" id="A0AAV1ULZ3"/>
<name>A0AAV1ULZ3_9STRA</name>
<sequence>MKDTDLFQAKEMLRRDYEGIARKEKSEIALKATRRLKSKSFRPKEARNKFTWTCNICGKYGRKKQDC</sequence>
<evidence type="ECO:0008006" key="3">
    <source>
        <dbReference type="Google" id="ProtNLM"/>
    </source>
</evidence>
<dbReference type="Proteomes" id="UP001162060">
    <property type="component" value="Unassembled WGS sequence"/>
</dbReference>
<protein>
    <recommendedName>
        <fullName evidence="3">CCHC-type domain-containing protein</fullName>
    </recommendedName>
</protein>
<reference evidence="1" key="1">
    <citation type="submission" date="2024-01" db="EMBL/GenBank/DDBJ databases">
        <authorList>
            <person name="Webb A."/>
        </authorList>
    </citation>
    <scope>NUCLEOTIDE SEQUENCE</scope>
    <source>
        <strain evidence="1">Pm1</strain>
    </source>
</reference>
<gene>
    <name evidence="1" type="ORF">PM001_LOCUS20799</name>
</gene>
<evidence type="ECO:0000313" key="2">
    <source>
        <dbReference type="Proteomes" id="UP001162060"/>
    </source>
</evidence>
<evidence type="ECO:0000313" key="1">
    <source>
        <dbReference type="EMBL" id="CAK7935649.1"/>
    </source>
</evidence>